<proteinExistence type="predicted"/>
<dbReference type="EMBL" id="OMOD01000188">
    <property type="protein sequence ID" value="SPF48874.1"/>
    <property type="molecule type" value="Genomic_DNA"/>
</dbReference>
<evidence type="ECO:0000313" key="1">
    <source>
        <dbReference type="EMBL" id="SPF48874.1"/>
    </source>
</evidence>
<dbReference type="AlphaFoldDB" id="A0A2U3LAA5"/>
<organism evidence="1">
    <name type="scientific">Candidatus Sulfotelmatobacter kueseliae</name>
    <dbReference type="NCBI Taxonomy" id="2042962"/>
    <lineage>
        <taxon>Bacteria</taxon>
        <taxon>Pseudomonadati</taxon>
        <taxon>Acidobacteriota</taxon>
        <taxon>Terriglobia</taxon>
        <taxon>Terriglobales</taxon>
        <taxon>Candidatus Korobacteraceae</taxon>
        <taxon>Candidatus Sulfotelmatobacter</taxon>
    </lineage>
</organism>
<sequence>MWSFWKIASAWILPRLASIRPRSIRSISSQHSLANALLPNPLLVCVRYEPQHRVNPEWLEQLILMDDVMMAVRDAAFPALVIKNVANRLPGLSPQAP</sequence>
<dbReference type="Proteomes" id="UP000238701">
    <property type="component" value="Unassembled WGS sequence"/>
</dbReference>
<gene>
    <name evidence="1" type="ORF">SBA1_90010</name>
</gene>
<name>A0A2U3LAA5_9BACT</name>
<reference evidence="1" key="1">
    <citation type="submission" date="2018-02" db="EMBL/GenBank/DDBJ databases">
        <authorList>
            <person name="Cohen D.B."/>
            <person name="Kent A.D."/>
        </authorList>
    </citation>
    <scope>NUCLEOTIDE SEQUENCE [LARGE SCALE GENOMIC DNA]</scope>
    <source>
        <strain evidence="1">Peat soil MAG SbA1</strain>
    </source>
</reference>
<accession>A0A2U3LAA5</accession>
<protein>
    <submittedName>
        <fullName evidence="1">Uncharacterized protein</fullName>
    </submittedName>
</protein>